<name>A0ABD5P6Q1_9EURY</name>
<comment type="caution">
    <text evidence="2">The sequence shown here is derived from an EMBL/GenBank/DDBJ whole genome shotgun (WGS) entry which is preliminary data.</text>
</comment>
<feature type="compositionally biased region" description="Basic and acidic residues" evidence="1">
    <location>
        <begin position="30"/>
        <end position="47"/>
    </location>
</feature>
<organism evidence="2 3">
    <name type="scientific">Halobium salinum</name>
    <dbReference type="NCBI Taxonomy" id="1364940"/>
    <lineage>
        <taxon>Archaea</taxon>
        <taxon>Methanobacteriati</taxon>
        <taxon>Methanobacteriota</taxon>
        <taxon>Stenosarchaea group</taxon>
        <taxon>Halobacteria</taxon>
        <taxon>Halobacteriales</taxon>
        <taxon>Haloferacaceae</taxon>
        <taxon>Halobium</taxon>
    </lineage>
</organism>
<accession>A0ABD5P6Q1</accession>
<gene>
    <name evidence="2" type="ORF">ACFO0N_00390</name>
</gene>
<sequence length="109" mass="11230">MTSVGAAEPGAELQPEQHRPLAQPGVYLAFERHEQRDVDDHADGRDVEGEDGVETVLGEHGDGEVSAAAACASSGSETSRVTSSKLAAAPRTTTASDPISGYDAPTHST</sequence>
<dbReference type="Proteomes" id="UP001595921">
    <property type="component" value="Unassembled WGS sequence"/>
</dbReference>
<reference evidence="2 3" key="1">
    <citation type="journal article" date="2019" name="Int. J. Syst. Evol. Microbiol.">
        <title>The Global Catalogue of Microorganisms (GCM) 10K type strain sequencing project: providing services to taxonomists for standard genome sequencing and annotation.</title>
        <authorList>
            <consortium name="The Broad Institute Genomics Platform"/>
            <consortium name="The Broad Institute Genome Sequencing Center for Infectious Disease"/>
            <person name="Wu L."/>
            <person name="Ma J."/>
        </authorList>
    </citation>
    <scope>NUCLEOTIDE SEQUENCE [LARGE SCALE GENOMIC DNA]</scope>
    <source>
        <strain evidence="2 3">CGMCC 1.12553</strain>
    </source>
</reference>
<evidence type="ECO:0000256" key="1">
    <source>
        <dbReference type="SAM" id="MobiDB-lite"/>
    </source>
</evidence>
<evidence type="ECO:0000313" key="3">
    <source>
        <dbReference type="Proteomes" id="UP001595921"/>
    </source>
</evidence>
<proteinExistence type="predicted"/>
<dbReference type="AlphaFoldDB" id="A0ABD5P6Q1"/>
<dbReference type="RefSeq" id="WP_267624756.1">
    <property type="nucleotide sequence ID" value="NZ_JAODIW010000010.1"/>
</dbReference>
<protein>
    <submittedName>
        <fullName evidence="2">Uncharacterized protein</fullName>
    </submittedName>
</protein>
<keyword evidence="3" id="KW-1185">Reference proteome</keyword>
<dbReference type="EMBL" id="JBHSDS010000001">
    <property type="protein sequence ID" value="MFC4356401.1"/>
    <property type="molecule type" value="Genomic_DNA"/>
</dbReference>
<feature type="region of interest" description="Disordered" evidence="1">
    <location>
        <begin position="1"/>
        <end position="109"/>
    </location>
</feature>
<feature type="compositionally biased region" description="Low complexity" evidence="1">
    <location>
        <begin position="66"/>
        <end position="84"/>
    </location>
</feature>
<evidence type="ECO:0000313" key="2">
    <source>
        <dbReference type="EMBL" id="MFC4356401.1"/>
    </source>
</evidence>